<accession>A0A392QCC3</accession>
<feature type="non-terminal residue" evidence="2">
    <location>
        <position position="1"/>
    </location>
</feature>
<name>A0A392QCC3_9FABA</name>
<feature type="compositionally biased region" description="Basic and acidic residues" evidence="1">
    <location>
        <begin position="52"/>
        <end position="63"/>
    </location>
</feature>
<dbReference type="AlphaFoldDB" id="A0A392QCC3"/>
<evidence type="ECO:0000313" key="2">
    <source>
        <dbReference type="EMBL" id="MCI21487.1"/>
    </source>
</evidence>
<comment type="caution">
    <text evidence="2">The sequence shown here is derived from an EMBL/GenBank/DDBJ whole genome shotgun (WGS) entry which is preliminary data.</text>
</comment>
<organism evidence="2 3">
    <name type="scientific">Trifolium medium</name>
    <dbReference type="NCBI Taxonomy" id="97028"/>
    <lineage>
        <taxon>Eukaryota</taxon>
        <taxon>Viridiplantae</taxon>
        <taxon>Streptophyta</taxon>
        <taxon>Embryophyta</taxon>
        <taxon>Tracheophyta</taxon>
        <taxon>Spermatophyta</taxon>
        <taxon>Magnoliopsida</taxon>
        <taxon>eudicotyledons</taxon>
        <taxon>Gunneridae</taxon>
        <taxon>Pentapetalae</taxon>
        <taxon>rosids</taxon>
        <taxon>fabids</taxon>
        <taxon>Fabales</taxon>
        <taxon>Fabaceae</taxon>
        <taxon>Papilionoideae</taxon>
        <taxon>50 kb inversion clade</taxon>
        <taxon>NPAAA clade</taxon>
        <taxon>Hologalegina</taxon>
        <taxon>IRL clade</taxon>
        <taxon>Trifolieae</taxon>
        <taxon>Trifolium</taxon>
    </lineage>
</organism>
<dbReference type="Proteomes" id="UP000265520">
    <property type="component" value="Unassembled WGS sequence"/>
</dbReference>
<evidence type="ECO:0000256" key="1">
    <source>
        <dbReference type="SAM" id="MobiDB-lite"/>
    </source>
</evidence>
<proteinExistence type="predicted"/>
<protein>
    <submittedName>
        <fullName evidence="2">Uncharacterized protein</fullName>
    </submittedName>
</protein>
<sequence length="70" mass="7761">ENPPYVPHRFPDGDLSSLTAVETLYQYHGKAIQRLNKRRVNPMANALAAGRAADKAAADDPNSHSKYNLR</sequence>
<dbReference type="EMBL" id="LXQA010125102">
    <property type="protein sequence ID" value="MCI21487.1"/>
    <property type="molecule type" value="Genomic_DNA"/>
</dbReference>
<reference evidence="2 3" key="1">
    <citation type="journal article" date="2018" name="Front. Plant Sci.">
        <title>Red Clover (Trifolium pratense) and Zigzag Clover (T. medium) - A Picture of Genomic Similarities and Differences.</title>
        <authorList>
            <person name="Dluhosova J."/>
            <person name="Istvanek J."/>
            <person name="Nedelnik J."/>
            <person name="Repkova J."/>
        </authorList>
    </citation>
    <scope>NUCLEOTIDE SEQUENCE [LARGE SCALE GENOMIC DNA]</scope>
    <source>
        <strain evidence="3">cv. 10/8</strain>
        <tissue evidence="2">Leaf</tissue>
    </source>
</reference>
<evidence type="ECO:0000313" key="3">
    <source>
        <dbReference type="Proteomes" id="UP000265520"/>
    </source>
</evidence>
<feature type="region of interest" description="Disordered" evidence="1">
    <location>
        <begin position="49"/>
        <end position="70"/>
    </location>
</feature>
<keyword evidence="3" id="KW-1185">Reference proteome</keyword>